<evidence type="ECO:0000256" key="14">
    <source>
        <dbReference type="PROSITE-ProRule" id="PRU00175"/>
    </source>
</evidence>
<feature type="domain" description="RING-type" evidence="17">
    <location>
        <begin position="199"/>
        <end position="397"/>
    </location>
</feature>
<feature type="domain" description="RING-type" evidence="16">
    <location>
        <begin position="203"/>
        <end position="254"/>
    </location>
</feature>
<evidence type="ECO:0000313" key="19">
    <source>
        <dbReference type="Proteomes" id="UP000054937"/>
    </source>
</evidence>
<evidence type="ECO:0000259" key="16">
    <source>
        <dbReference type="PROSITE" id="PS50089"/>
    </source>
</evidence>
<dbReference type="Gene3D" id="3.30.40.10">
    <property type="entry name" value="Zinc/RING finger domain, C3HC4 (zinc finger)"/>
    <property type="match status" value="1"/>
</dbReference>
<dbReference type="InterPro" id="IPR013083">
    <property type="entry name" value="Znf_RING/FYVE/PHD"/>
</dbReference>
<feature type="transmembrane region" description="Helical" evidence="15">
    <location>
        <begin position="492"/>
        <end position="519"/>
    </location>
</feature>
<dbReference type="SUPFAM" id="SSF57850">
    <property type="entry name" value="RING/U-box"/>
    <property type="match status" value="3"/>
</dbReference>
<evidence type="ECO:0000259" key="17">
    <source>
        <dbReference type="PROSITE" id="PS51873"/>
    </source>
</evidence>
<proteinExistence type="predicted"/>
<dbReference type="GO" id="GO:0008270">
    <property type="term" value="F:zinc ion binding"/>
    <property type="evidence" value="ECO:0007669"/>
    <property type="project" value="UniProtKB-KW"/>
</dbReference>
<evidence type="ECO:0000256" key="6">
    <source>
        <dbReference type="ARBA" id="ARBA00022692"/>
    </source>
</evidence>
<comment type="pathway">
    <text evidence="3">Protein modification; protein ubiquitination.</text>
</comment>
<feature type="transmembrane region" description="Helical" evidence="15">
    <location>
        <begin position="531"/>
        <end position="551"/>
    </location>
</feature>
<dbReference type="GO" id="GO:0031090">
    <property type="term" value="C:organelle membrane"/>
    <property type="evidence" value="ECO:0007669"/>
    <property type="project" value="UniProtKB-ARBA"/>
</dbReference>
<name>A0A0V0QYI6_PSEPJ</name>
<dbReference type="GO" id="GO:0061630">
    <property type="term" value="F:ubiquitin protein ligase activity"/>
    <property type="evidence" value="ECO:0007669"/>
    <property type="project" value="UniProtKB-EC"/>
</dbReference>
<keyword evidence="19" id="KW-1185">Reference proteome</keyword>
<accession>A0A0V0QYI6</accession>
<protein>
    <recommendedName>
        <fullName evidence="4">RBR-type E3 ubiquitin transferase</fullName>
        <ecNumber evidence="4">2.3.2.31</ecNumber>
    </recommendedName>
</protein>
<keyword evidence="8" id="KW-0677">Repeat</keyword>
<dbReference type="CDD" id="cd20336">
    <property type="entry name" value="Rcat_RBR"/>
    <property type="match status" value="1"/>
</dbReference>
<keyword evidence="6 15" id="KW-0812">Transmembrane</keyword>
<dbReference type="Pfam" id="PF01485">
    <property type="entry name" value="IBR"/>
    <property type="match status" value="1"/>
</dbReference>
<evidence type="ECO:0000256" key="5">
    <source>
        <dbReference type="ARBA" id="ARBA00022679"/>
    </source>
</evidence>
<dbReference type="InterPro" id="IPR002867">
    <property type="entry name" value="IBR_dom"/>
</dbReference>
<keyword evidence="10" id="KW-0833">Ubl conjugation pathway</keyword>
<dbReference type="EC" id="2.3.2.31" evidence="4"/>
<evidence type="ECO:0000256" key="12">
    <source>
        <dbReference type="ARBA" id="ARBA00022989"/>
    </source>
</evidence>
<keyword evidence="11" id="KW-0862">Zinc</keyword>
<keyword evidence="7" id="KW-0479">Metal-binding</keyword>
<keyword evidence="13 15" id="KW-0472">Membrane</keyword>
<organism evidence="18 19">
    <name type="scientific">Pseudocohnilembus persalinus</name>
    <name type="common">Ciliate</name>
    <dbReference type="NCBI Taxonomy" id="266149"/>
    <lineage>
        <taxon>Eukaryota</taxon>
        <taxon>Sar</taxon>
        <taxon>Alveolata</taxon>
        <taxon>Ciliophora</taxon>
        <taxon>Intramacronucleata</taxon>
        <taxon>Oligohymenophorea</taxon>
        <taxon>Scuticociliatia</taxon>
        <taxon>Philasterida</taxon>
        <taxon>Pseudocohnilembidae</taxon>
        <taxon>Pseudocohnilembus</taxon>
    </lineage>
</organism>
<reference evidence="18 19" key="1">
    <citation type="journal article" date="2015" name="Sci. Rep.">
        <title>Genome of the facultative scuticociliatosis pathogen Pseudocohnilembus persalinus provides insight into its virulence through horizontal gene transfer.</title>
        <authorList>
            <person name="Xiong J."/>
            <person name="Wang G."/>
            <person name="Cheng J."/>
            <person name="Tian M."/>
            <person name="Pan X."/>
            <person name="Warren A."/>
            <person name="Jiang C."/>
            <person name="Yuan D."/>
            <person name="Miao W."/>
        </authorList>
    </citation>
    <scope>NUCLEOTIDE SEQUENCE [LARGE SCALE GENOMIC DNA]</scope>
    <source>
        <strain evidence="18">36N120E</strain>
    </source>
</reference>
<evidence type="ECO:0000256" key="8">
    <source>
        <dbReference type="ARBA" id="ARBA00022737"/>
    </source>
</evidence>
<keyword evidence="5" id="KW-0808">Transferase</keyword>
<evidence type="ECO:0000313" key="18">
    <source>
        <dbReference type="EMBL" id="KRX06952.1"/>
    </source>
</evidence>
<evidence type="ECO:0000256" key="2">
    <source>
        <dbReference type="ARBA" id="ARBA00004167"/>
    </source>
</evidence>
<dbReference type="InterPro" id="IPR031127">
    <property type="entry name" value="E3_UB_ligase_RBR"/>
</dbReference>
<feature type="transmembrane region" description="Helical" evidence="15">
    <location>
        <begin position="447"/>
        <end position="472"/>
    </location>
</feature>
<evidence type="ECO:0000256" key="4">
    <source>
        <dbReference type="ARBA" id="ARBA00012251"/>
    </source>
</evidence>
<dbReference type="InterPro" id="IPR001841">
    <property type="entry name" value="Znf_RING"/>
</dbReference>
<dbReference type="GO" id="GO:0005737">
    <property type="term" value="C:cytoplasm"/>
    <property type="evidence" value="ECO:0007669"/>
    <property type="project" value="UniProtKB-ARBA"/>
</dbReference>
<gene>
    <name evidence="18" type="ORF">PPERSA_07115</name>
</gene>
<comment type="catalytic activity">
    <reaction evidence="1">
        <text>[E2 ubiquitin-conjugating enzyme]-S-ubiquitinyl-L-cysteine + [acceptor protein]-L-lysine = [E2 ubiquitin-conjugating enzyme]-L-cysteine + [acceptor protein]-N(6)-ubiquitinyl-L-lysine.</text>
        <dbReference type="EC" id="2.3.2.31"/>
    </reaction>
</comment>
<dbReference type="OMA" id="CPTENCK"/>
<dbReference type="Pfam" id="PF22191">
    <property type="entry name" value="IBR_1"/>
    <property type="match status" value="1"/>
</dbReference>
<comment type="subcellular location">
    <subcellularLocation>
        <location evidence="2">Membrane</location>
        <topology evidence="2">Single-pass membrane protein</topology>
    </subcellularLocation>
</comment>
<keyword evidence="9 14" id="KW-0863">Zinc-finger</keyword>
<dbReference type="FunFam" id="3.30.40.10:FF:000051">
    <property type="entry name" value="RBR-type E3 ubiquitin transferase"/>
    <property type="match status" value="1"/>
</dbReference>
<sequence length="590" mass="68940">MPIDFPKFLSKVQQILRHLKNKGLKLYHISYLKWGLISEVEETQKYTNQQLTNIIANKLAQKSLEIEKEKNNKKLETQGELQKIEKMRSFILSIRNKFHSKQKPKLQSNQNLYPRISYNQSKLYLVNSQANLQFQQYDGKIYQFEEEKQGEIQKEDNQQKIYQFDIENPPQNNEININLNEQHKNQNQSINEQTNQANQLQECTICLEDKKKEQIMKICNHHEFCFDCISEYYSYKIENGNVLFIKCIKEGCPLEAKQEDIELYVSPLLFKRYLRLRNQKKNEEDPNLYQCPEINCNGFCSKNDGLCTICFEYSCAICYQKLHPGVSCDNVPDKEMEQAILDYKIAPCPSCQALIQKNNGCNHITCTNCKYQFCWLCGKQYVQGHFSRGFKQCQQFKDGAPYNQKQNILNFDKNYNDDEEIQQYNQYQRGSCMNRFYDRLEQNYPCFLAICSVLLFPITLCLAWMGVMYAILKPADLDDFSCCLKYFLKTVILLIGLVSFPVVWLGSAVLLGLIIGIIIMGELDASFEVAFYISCVVIPVILLVVSIVYSVQAVYNYDTFVQRVVRALQKPKNDVYQVHNLKVLPKYTGF</sequence>
<evidence type="ECO:0000256" key="15">
    <source>
        <dbReference type="SAM" id="Phobius"/>
    </source>
</evidence>
<dbReference type="PANTHER" id="PTHR11685">
    <property type="entry name" value="RBR FAMILY RING FINGER AND IBR DOMAIN-CONTAINING"/>
    <property type="match status" value="1"/>
</dbReference>
<evidence type="ECO:0000256" key="3">
    <source>
        <dbReference type="ARBA" id="ARBA00004906"/>
    </source>
</evidence>
<dbReference type="PROSITE" id="PS50089">
    <property type="entry name" value="ZF_RING_2"/>
    <property type="match status" value="1"/>
</dbReference>
<dbReference type="Gene3D" id="1.20.120.1750">
    <property type="match status" value="1"/>
</dbReference>
<evidence type="ECO:0000256" key="7">
    <source>
        <dbReference type="ARBA" id="ARBA00022723"/>
    </source>
</evidence>
<evidence type="ECO:0000256" key="11">
    <source>
        <dbReference type="ARBA" id="ARBA00022833"/>
    </source>
</evidence>
<dbReference type="InParanoid" id="A0A0V0QYI6"/>
<evidence type="ECO:0000256" key="1">
    <source>
        <dbReference type="ARBA" id="ARBA00001798"/>
    </source>
</evidence>
<dbReference type="EMBL" id="LDAU01000090">
    <property type="protein sequence ID" value="KRX06952.1"/>
    <property type="molecule type" value="Genomic_DNA"/>
</dbReference>
<dbReference type="Proteomes" id="UP000054937">
    <property type="component" value="Unassembled WGS sequence"/>
</dbReference>
<evidence type="ECO:0000256" key="10">
    <source>
        <dbReference type="ARBA" id="ARBA00022786"/>
    </source>
</evidence>
<dbReference type="InterPro" id="IPR044066">
    <property type="entry name" value="TRIAD_supradom"/>
</dbReference>
<dbReference type="GO" id="GO:0016567">
    <property type="term" value="P:protein ubiquitination"/>
    <property type="evidence" value="ECO:0007669"/>
    <property type="project" value="InterPro"/>
</dbReference>
<evidence type="ECO:0000256" key="9">
    <source>
        <dbReference type="ARBA" id="ARBA00022771"/>
    </source>
</evidence>
<evidence type="ECO:0000256" key="13">
    <source>
        <dbReference type="ARBA" id="ARBA00023136"/>
    </source>
</evidence>
<keyword evidence="12 15" id="KW-1133">Transmembrane helix</keyword>
<dbReference type="OrthoDB" id="290185at2759"/>
<dbReference type="SMART" id="SM00647">
    <property type="entry name" value="IBR"/>
    <property type="match status" value="2"/>
</dbReference>
<comment type="caution">
    <text evidence="18">The sequence shown here is derived from an EMBL/GenBank/DDBJ whole genome shotgun (WGS) entry which is preliminary data.</text>
</comment>
<dbReference type="AlphaFoldDB" id="A0A0V0QYI6"/>
<dbReference type="PROSITE" id="PS51873">
    <property type="entry name" value="TRIAD"/>
    <property type="match status" value="1"/>
</dbReference>
<dbReference type="CDD" id="cd20335">
    <property type="entry name" value="BRcat_RBR"/>
    <property type="match status" value="1"/>
</dbReference>